<organism evidence="1 2">
    <name type="scientific">Candidatus Sungbacteria bacterium RIFCSPHIGHO2_02_FULL_52_23</name>
    <dbReference type="NCBI Taxonomy" id="1802274"/>
    <lineage>
        <taxon>Bacteria</taxon>
        <taxon>Candidatus Sungiibacteriota</taxon>
    </lineage>
</organism>
<reference evidence="1 2" key="1">
    <citation type="journal article" date="2016" name="Nat. Commun.">
        <title>Thousands of microbial genomes shed light on interconnected biogeochemical processes in an aquifer system.</title>
        <authorList>
            <person name="Anantharaman K."/>
            <person name="Brown C.T."/>
            <person name="Hug L.A."/>
            <person name="Sharon I."/>
            <person name="Castelle C.J."/>
            <person name="Probst A.J."/>
            <person name="Thomas B.C."/>
            <person name="Singh A."/>
            <person name="Wilkins M.J."/>
            <person name="Karaoz U."/>
            <person name="Brodie E.L."/>
            <person name="Williams K.H."/>
            <person name="Hubbard S.S."/>
            <person name="Banfield J.F."/>
        </authorList>
    </citation>
    <scope>NUCLEOTIDE SEQUENCE [LARGE SCALE GENOMIC DNA]</scope>
</reference>
<accession>A0A1G2KU73</accession>
<evidence type="ECO:0000313" key="2">
    <source>
        <dbReference type="Proteomes" id="UP000178510"/>
    </source>
</evidence>
<name>A0A1G2KU73_9BACT</name>
<dbReference type="Proteomes" id="UP000178510">
    <property type="component" value="Unassembled WGS sequence"/>
</dbReference>
<dbReference type="EMBL" id="MHQM01000034">
    <property type="protein sequence ID" value="OHA02987.1"/>
    <property type="molecule type" value="Genomic_DNA"/>
</dbReference>
<protein>
    <submittedName>
        <fullName evidence="1">Uncharacterized protein</fullName>
    </submittedName>
</protein>
<gene>
    <name evidence="1" type="ORF">A3J58_02085</name>
</gene>
<evidence type="ECO:0000313" key="1">
    <source>
        <dbReference type="EMBL" id="OHA02987.1"/>
    </source>
</evidence>
<comment type="caution">
    <text evidence="1">The sequence shown here is derived from an EMBL/GenBank/DDBJ whole genome shotgun (WGS) entry which is preliminary data.</text>
</comment>
<proteinExistence type="predicted"/>
<sequence length="62" mass="7348">MSDSSQSLFSSAYEIEKGVTILRQQIATYFRRRDGAFFVDQRTIRNIYIYMNPVRDKCFLSN</sequence>
<dbReference type="AlphaFoldDB" id="A0A1G2KU73"/>
<dbReference type="STRING" id="1802274.A3J58_02085"/>